<dbReference type="Proteomes" id="UP001064048">
    <property type="component" value="Chromosome 23"/>
</dbReference>
<evidence type="ECO:0000313" key="1">
    <source>
        <dbReference type="EMBL" id="KAI8439722.1"/>
    </source>
</evidence>
<keyword evidence="2" id="KW-1185">Reference proteome</keyword>
<comment type="caution">
    <text evidence="1">The sequence shown here is derived from an EMBL/GenBank/DDBJ whole genome shotgun (WGS) entry which is preliminary data.</text>
</comment>
<reference evidence="1 2" key="1">
    <citation type="journal article" date="2022" name="Genome Biol. Evol.">
        <title>The Spruce Budworm Genome: Reconstructing the Evolutionary History of Antifreeze Proteins.</title>
        <authorList>
            <person name="Beliveau C."/>
            <person name="Gagne P."/>
            <person name="Picq S."/>
            <person name="Vernygora O."/>
            <person name="Keeling C.I."/>
            <person name="Pinkney K."/>
            <person name="Doucet D."/>
            <person name="Wen F."/>
            <person name="Johnston J.S."/>
            <person name="Maaroufi H."/>
            <person name="Boyle B."/>
            <person name="Laroche J."/>
            <person name="Dewar K."/>
            <person name="Juretic N."/>
            <person name="Blackburn G."/>
            <person name="Nisole A."/>
            <person name="Brunet B."/>
            <person name="Brandao M."/>
            <person name="Lumley L."/>
            <person name="Duan J."/>
            <person name="Quan G."/>
            <person name="Lucarotti C.J."/>
            <person name="Roe A.D."/>
            <person name="Sperling F.A.H."/>
            <person name="Levesque R.C."/>
            <person name="Cusson M."/>
        </authorList>
    </citation>
    <scope>NUCLEOTIDE SEQUENCE [LARGE SCALE GENOMIC DNA]</scope>
    <source>
        <strain evidence="1">Glfc:IPQL:Cfum</strain>
    </source>
</reference>
<organism evidence="1 2">
    <name type="scientific">Choristoneura fumiferana</name>
    <name type="common">Spruce budworm moth</name>
    <name type="synonym">Archips fumiferana</name>
    <dbReference type="NCBI Taxonomy" id="7141"/>
    <lineage>
        <taxon>Eukaryota</taxon>
        <taxon>Metazoa</taxon>
        <taxon>Ecdysozoa</taxon>
        <taxon>Arthropoda</taxon>
        <taxon>Hexapoda</taxon>
        <taxon>Insecta</taxon>
        <taxon>Pterygota</taxon>
        <taxon>Neoptera</taxon>
        <taxon>Endopterygota</taxon>
        <taxon>Lepidoptera</taxon>
        <taxon>Glossata</taxon>
        <taxon>Ditrysia</taxon>
        <taxon>Tortricoidea</taxon>
        <taxon>Tortricidae</taxon>
        <taxon>Tortricinae</taxon>
        <taxon>Choristoneura</taxon>
    </lineage>
</organism>
<accession>A0ACC0KTW0</accession>
<sequence length="245" mass="27614">MDDQGRKVIVCDNGTGFVKCGYAGSNFPAFIFPSMVGRPIIRAENKIGDIDVKDLMVGDEASQLRSMLEVSYPMENGVVRNWEDMCHVWDYTFGPSKMNVDPHDTKILLTEPPMNPTKNREKMIEVMFEKYGFDSAYIAIQAVLTLYAQGLISGVVVDSGDGVTHICPVYEEFALPHLTRRLDIAGRDITRYLIKVLDWEGRGINIIIGYFTRLQIADDIVVMAETMEDFSAMARRPQQFPTELA</sequence>
<dbReference type="EMBL" id="CM046123">
    <property type="protein sequence ID" value="KAI8439722.1"/>
    <property type="molecule type" value="Genomic_DNA"/>
</dbReference>
<name>A0ACC0KTW0_CHOFU</name>
<protein>
    <submittedName>
        <fullName evidence="1">Uncharacterized protein</fullName>
    </submittedName>
</protein>
<proteinExistence type="predicted"/>
<evidence type="ECO:0000313" key="2">
    <source>
        <dbReference type="Proteomes" id="UP001064048"/>
    </source>
</evidence>
<gene>
    <name evidence="1" type="ORF">MSG28_013416</name>
</gene>